<comment type="caution">
    <text evidence="2">The sequence shown here is derived from an EMBL/GenBank/DDBJ whole genome shotgun (WGS) entry which is preliminary data.</text>
</comment>
<accession>A0A8K0TU40</accession>
<feature type="region of interest" description="Disordered" evidence="1">
    <location>
        <begin position="58"/>
        <end position="80"/>
    </location>
</feature>
<dbReference type="AlphaFoldDB" id="A0A8K0TU40"/>
<gene>
    <name evidence="2" type="ORF">B0T11DRAFT_24037</name>
</gene>
<keyword evidence="3" id="KW-1185">Reference proteome</keyword>
<protein>
    <submittedName>
        <fullName evidence="2">Uncharacterized protein</fullName>
    </submittedName>
</protein>
<evidence type="ECO:0000313" key="3">
    <source>
        <dbReference type="Proteomes" id="UP000813385"/>
    </source>
</evidence>
<sequence length="201" mass="21364">MLVFPSPGLAIAAQPDVRGRQLLPPCVTPRLCMDGWYVPGRVVRVSDGTEVGFLPDGEESHLVGGISPDDDRRRDGLISGTNGDRTNLCAVVACRACHEARPRCCGSLPRESSDREPAYPHVHQPIGPASVALPARHRIAGSSHGGRLNDLQTRRGETAVGVFSSSSLGPQPLVALRATSAVPSRAEVDSVVMSCRATDWK</sequence>
<evidence type="ECO:0000313" key="2">
    <source>
        <dbReference type="EMBL" id="KAH7376792.1"/>
    </source>
</evidence>
<name>A0A8K0TU40_9PEZI</name>
<reference evidence="2" key="1">
    <citation type="journal article" date="2021" name="Nat. Commun.">
        <title>Genetic determinants of endophytism in the Arabidopsis root mycobiome.</title>
        <authorList>
            <person name="Mesny F."/>
            <person name="Miyauchi S."/>
            <person name="Thiergart T."/>
            <person name="Pickel B."/>
            <person name="Atanasova L."/>
            <person name="Karlsson M."/>
            <person name="Huettel B."/>
            <person name="Barry K.W."/>
            <person name="Haridas S."/>
            <person name="Chen C."/>
            <person name="Bauer D."/>
            <person name="Andreopoulos W."/>
            <person name="Pangilinan J."/>
            <person name="LaButti K."/>
            <person name="Riley R."/>
            <person name="Lipzen A."/>
            <person name="Clum A."/>
            <person name="Drula E."/>
            <person name="Henrissat B."/>
            <person name="Kohler A."/>
            <person name="Grigoriev I.V."/>
            <person name="Martin F.M."/>
            <person name="Hacquard S."/>
        </authorList>
    </citation>
    <scope>NUCLEOTIDE SEQUENCE</scope>
    <source>
        <strain evidence="2">MPI-CAGE-AT-0016</strain>
    </source>
</reference>
<dbReference type="Proteomes" id="UP000813385">
    <property type="component" value="Unassembled WGS sequence"/>
</dbReference>
<organism evidence="2 3">
    <name type="scientific">Plectosphaerella cucumerina</name>
    <dbReference type="NCBI Taxonomy" id="40658"/>
    <lineage>
        <taxon>Eukaryota</taxon>
        <taxon>Fungi</taxon>
        <taxon>Dikarya</taxon>
        <taxon>Ascomycota</taxon>
        <taxon>Pezizomycotina</taxon>
        <taxon>Sordariomycetes</taxon>
        <taxon>Hypocreomycetidae</taxon>
        <taxon>Glomerellales</taxon>
        <taxon>Plectosphaerellaceae</taxon>
        <taxon>Plectosphaerella</taxon>
    </lineage>
</organism>
<evidence type="ECO:0000256" key="1">
    <source>
        <dbReference type="SAM" id="MobiDB-lite"/>
    </source>
</evidence>
<dbReference type="EMBL" id="JAGPXD010000001">
    <property type="protein sequence ID" value="KAH7376792.1"/>
    <property type="molecule type" value="Genomic_DNA"/>
</dbReference>
<proteinExistence type="predicted"/>